<dbReference type="AlphaFoldDB" id="F4KR84"/>
<name>F4KR84_HALH1</name>
<accession>F4KR84</accession>
<dbReference type="STRING" id="760192.Halhy_6454"/>
<proteinExistence type="predicted"/>
<dbReference type="eggNOG" id="COG0526">
    <property type="taxonomic scope" value="Bacteria"/>
</dbReference>
<evidence type="ECO:0000313" key="1">
    <source>
        <dbReference type="EMBL" id="AEE54271.1"/>
    </source>
</evidence>
<keyword evidence="2" id="KW-1185">Reference proteome</keyword>
<dbReference type="HOGENOM" id="CLU_993112_0_0_10"/>
<evidence type="ECO:0008006" key="3">
    <source>
        <dbReference type="Google" id="ProtNLM"/>
    </source>
</evidence>
<dbReference type="Proteomes" id="UP000008461">
    <property type="component" value="Chromosome"/>
</dbReference>
<reference evidence="1 2" key="1">
    <citation type="journal article" date="2011" name="Stand. Genomic Sci.">
        <title>Complete genome sequence of Haliscomenobacter hydrossis type strain (O).</title>
        <authorList>
            <consortium name="US DOE Joint Genome Institute (JGI-PGF)"/>
            <person name="Daligault H."/>
            <person name="Lapidus A."/>
            <person name="Zeytun A."/>
            <person name="Nolan M."/>
            <person name="Lucas S."/>
            <person name="Del Rio T.G."/>
            <person name="Tice H."/>
            <person name="Cheng J.F."/>
            <person name="Tapia R."/>
            <person name="Han C."/>
            <person name="Goodwin L."/>
            <person name="Pitluck S."/>
            <person name="Liolios K."/>
            <person name="Pagani I."/>
            <person name="Ivanova N."/>
            <person name="Huntemann M."/>
            <person name="Mavromatis K."/>
            <person name="Mikhailova N."/>
            <person name="Pati A."/>
            <person name="Chen A."/>
            <person name="Palaniappan K."/>
            <person name="Land M."/>
            <person name="Hauser L."/>
            <person name="Brambilla E.M."/>
            <person name="Rohde M."/>
            <person name="Verbarg S."/>
            <person name="Goker M."/>
            <person name="Bristow J."/>
            <person name="Eisen J.A."/>
            <person name="Markowitz V."/>
            <person name="Hugenholtz P."/>
            <person name="Kyrpides N.C."/>
            <person name="Klenk H.P."/>
            <person name="Woyke T."/>
        </authorList>
    </citation>
    <scope>NUCLEOTIDE SEQUENCE [LARGE SCALE GENOMIC DNA]</scope>
    <source>
        <strain evidence="2">ATCC 27775 / DSM 1100 / LMG 10767 / O</strain>
    </source>
</reference>
<reference key="2">
    <citation type="submission" date="2011-04" db="EMBL/GenBank/DDBJ databases">
        <title>Complete sequence of chromosome of Haliscomenobacter hydrossis DSM 1100.</title>
        <authorList>
            <consortium name="US DOE Joint Genome Institute (JGI-PGF)"/>
            <person name="Lucas S."/>
            <person name="Han J."/>
            <person name="Lapidus A."/>
            <person name="Bruce D."/>
            <person name="Goodwin L."/>
            <person name="Pitluck S."/>
            <person name="Peters L."/>
            <person name="Kyrpides N."/>
            <person name="Mavromatis K."/>
            <person name="Ivanova N."/>
            <person name="Ovchinnikova G."/>
            <person name="Pagani I."/>
            <person name="Daligault H."/>
            <person name="Detter J.C."/>
            <person name="Han C."/>
            <person name="Land M."/>
            <person name="Hauser L."/>
            <person name="Markowitz V."/>
            <person name="Cheng J.-F."/>
            <person name="Hugenholtz P."/>
            <person name="Woyke T."/>
            <person name="Wu D."/>
            <person name="Verbarg S."/>
            <person name="Frueling A."/>
            <person name="Brambilla E."/>
            <person name="Klenk H.-P."/>
            <person name="Eisen J.A."/>
        </authorList>
    </citation>
    <scope>NUCLEOTIDE SEQUENCE</scope>
    <source>
        <strain>DSM 1100</strain>
    </source>
</reference>
<dbReference type="KEGG" id="hhy:Halhy_6454"/>
<gene>
    <name evidence="1" type="ordered locus">Halhy_6454</name>
</gene>
<organism evidence="1 2">
    <name type="scientific">Haliscomenobacter hydrossis (strain ATCC 27775 / DSM 1100 / LMG 10767 / O)</name>
    <dbReference type="NCBI Taxonomy" id="760192"/>
    <lineage>
        <taxon>Bacteria</taxon>
        <taxon>Pseudomonadati</taxon>
        <taxon>Bacteroidota</taxon>
        <taxon>Saprospiria</taxon>
        <taxon>Saprospirales</taxon>
        <taxon>Haliscomenobacteraceae</taxon>
        <taxon>Haliscomenobacter</taxon>
    </lineage>
</organism>
<dbReference type="EMBL" id="CP002691">
    <property type="protein sequence ID" value="AEE54271.1"/>
    <property type="molecule type" value="Genomic_DNA"/>
</dbReference>
<sequence length="280" mass="31716">MLSENGGKRCIQLIRLYTLPMKQIAYLFLLMLSLHTSCSSQAPLSGKITLVPNGHWAPTLYLIQPHSLDEVATSFLGQVIDSAQVKADGSFAFEKLPDSVEPMLLELAVQKKGEQFVTRLNNDDPSSANYCPIIWKNGLKLKISASMAQFQSSFTIENPSPENAALLSLRDLRQAAFQQYMSKNKDEEHEETKILEAEAARLNFQKPLMDFAQQTDQLLPALLAIRWVSPNQDYERIPEFLFSQCQKWQSSNPGHPWVCQLPTKPQNRFGVLGKKFIERM</sequence>
<evidence type="ECO:0000313" key="2">
    <source>
        <dbReference type="Proteomes" id="UP000008461"/>
    </source>
</evidence>
<protein>
    <recommendedName>
        <fullName evidence="3">DUF4369 domain-containing protein</fullName>
    </recommendedName>
</protein>